<protein>
    <submittedName>
        <fullName evidence="3">Serine/threonine-protein phosphatase 1 regulatory subunit 10</fullName>
    </submittedName>
</protein>
<feature type="transmembrane region" description="Helical" evidence="2">
    <location>
        <begin position="6"/>
        <end position="25"/>
    </location>
</feature>
<keyword evidence="4" id="KW-1185">Reference proteome</keyword>
<dbReference type="OrthoDB" id="9043488at2759"/>
<gene>
    <name evidence="3" type="primary">PPP1R10</name>
    <name evidence="3" type="ORF">L345_14774</name>
</gene>
<evidence type="ECO:0000313" key="3">
    <source>
        <dbReference type="EMBL" id="ETE59496.1"/>
    </source>
</evidence>
<evidence type="ECO:0000256" key="1">
    <source>
        <dbReference type="SAM" id="MobiDB-lite"/>
    </source>
</evidence>
<dbReference type="EMBL" id="AZIM01005538">
    <property type="protein sequence ID" value="ETE59496.1"/>
    <property type="molecule type" value="Genomic_DNA"/>
</dbReference>
<reference evidence="3 4" key="1">
    <citation type="journal article" date="2013" name="Proc. Natl. Acad. Sci. U.S.A.">
        <title>The king cobra genome reveals dynamic gene evolution and adaptation in the snake venom system.</title>
        <authorList>
            <person name="Vonk F.J."/>
            <person name="Casewell N.R."/>
            <person name="Henkel C.V."/>
            <person name="Heimberg A.M."/>
            <person name="Jansen H.J."/>
            <person name="McCleary R.J."/>
            <person name="Kerkkamp H.M."/>
            <person name="Vos R.A."/>
            <person name="Guerreiro I."/>
            <person name="Calvete J.J."/>
            <person name="Wuster W."/>
            <person name="Woods A.E."/>
            <person name="Logan J.M."/>
            <person name="Harrison R.A."/>
            <person name="Castoe T.A."/>
            <person name="de Koning A.P."/>
            <person name="Pollock D.D."/>
            <person name="Yandell M."/>
            <person name="Calderon D."/>
            <person name="Renjifo C."/>
            <person name="Currier R.B."/>
            <person name="Salgado D."/>
            <person name="Pla D."/>
            <person name="Sanz L."/>
            <person name="Hyder A.S."/>
            <person name="Ribeiro J.M."/>
            <person name="Arntzen J.W."/>
            <person name="van den Thillart G.E."/>
            <person name="Boetzer M."/>
            <person name="Pirovano W."/>
            <person name="Dirks R.P."/>
            <person name="Spaink H.P."/>
            <person name="Duboule D."/>
            <person name="McGlinn E."/>
            <person name="Kini R.M."/>
            <person name="Richardson M.K."/>
        </authorList>
    </citation>
    <scope>NUCLEOTIDE SEQUENCE</scope>
    <source>
        <tissue evidence="3">Blood</tissue>
    </source>
</reference>
<name>V8NC50_OPHHA</name>
<feature type="region of interest" description="Disordered" evidence="1">
    <location>
        <begin position="49"/>
        <end position="104"/>
    </location>
</feature>
<keyword evidence="2" id="KW-0812">Transmembrane</keyword>
<sequence length="229" mass="24203">MEGAILFSHSLWFICFLALLALLWVQRRKSWRPDTCPVDLTGKTAIVTGASSGENWQGRGSRPGAQERPHNPGLPLQGERPGCGGGDPQSHGEPPGAARSAGHQLHGLRPCLRQEVPGGMEPAAHPGEQCGCHRPGVGSPQLVGAPPRILVPLTAPPCRHHGGLCSGAHRERVFLPALLCQEGGPEVADGGGADQERQPGLRLHQAHERHLHHGAGPEAAGHRRVGQRA</sequence>
<evidence type="ECO:0000313" key="4">
    <source>
        <dbReference type="Proteomes" id="UP000018936"/>
    </source>
</evidence>
<keyword evidence="2" id="KW-1133">Transmembrane helix</keyword>
<evidence type="ECO:0000256" key="2">
    <source>
        <dbReference type="SAM" id="Phobius"/>
    </source>
</evidence>
<dbReference type="AlphaFoldDB" id="V8NC50"/>
<keyword evidence="2" id="KW-0472">Membrane</keyword>
<accession>V8NC50</accession>
<dbReference type="Proteomes" id="UP000018936">
    <property type="component" value="Unassembled WGS sequence"/>
</dbReference>
<organism evidence="3 4">
    <name type="scientific">Ophiophagus hannah</name>
    <name type="common">King cobra</name>
    <name type="synonym">Naja hannah</name>
    <dbReference type="NCBI Taxonomy" id="8665"/>
    <lineage>
        <taxon>Eukaryota</taxon>
        <taxon>Metazoa</taxon>
        <taxon>Chordata</taxon>
        <taxon>Craniata</taxon>
        <taxon>Vertebrata</taxon>
        <taxon>Euteleostomi</taxon>
        <taxon>Lepidosauria</taxon>
        <taxon>Squamata</taxon>
        <taxon>Bifurcata</taxon>
        <taxon>Unidentata</taxon>
        <taxon>Episquamata</taxon>
        <taxon>Toxicofera</taxon>
        <taxon>Serpentes</taxon>
        <taxon>Colubroidea</taxon>
        <taxon>Elapidae</taxon>
        <taxon>Elapinae</taxon>
        <taxon>Ophiophagus</taxon>
    </lineage>
</organism>
<proteinExistence type="predicted"/>
<comment type="caution">
    <text evidence="3">The sequence shown here is derived from an EMBL/GenBank/DDBJ whole genome shotgun (WGS) entry which is preliminary data.</text>
</comment>